<reference evidence="4" key="1">
    <citation type="submission" date="2020-05" db="EMBL/GenBank/DDBJ databases">
        <authorList>
            <person name="Zhu T."/>
            <person name="Keshari N."/>
            <person name="Lu X."/>
        </authorList>
    </citation>
    <scope>NUCLEOTIDE SEQUENCE</scope>
    <source>
        <strain evidence="4">NK1-12</strain>
    </source>
</reference>
<feature type="coiled-coil region" evidence="1">
    <location>
        <begin position="1091"/>
        <end position="1118"/>
    </location>
</feature>
<gene>
    <name evidence="4" type="ORF">HJG54_29605</name>
</gene>
<feature type="compositionally biased region" description="Basic and acidic residues" evidence="2">
    <location>
        <begin position="681"/>
        <end position="691"/>
    </location>
</feature>
<accession>A0AA97AIU7</accession>
<organism evidence="4">
    <name type="scientific">Leptolyngbya sp. NK1-12</name>
    <dbReference type="NCBI Taxonomy" id="2547451"/>
    <lineage>
        <taxon>Bacteria</taxon>
        <taxon>Bacillati</taxon>
        <taxon>Cyanobacteriota</taxon>
        <taxon>Cyanophyceae</taxon>
        <taxon>Leptolyngbyales</taxon>
        <taxon>Leptolyngbyaceae</taxon>
        <taxon>Leptolyngbya group</taxon>
        <taxon>Leptolyngbya</taxon>
    </lineage>
</organism>
<feature type="coiled-coil region" evidence="1">
    <location>
        <begin position="1275"/>
        <end position="1336"/>
    </location>
</feature>
<dbReference type="RefSeq" id="WP_316436685.1">
    <property type="nucleotide sequence ID" value="NZ_CP053587.1"/>
</dbReference>
<evidence type="ECO:0000313" key="4">
    <source>
        <dbReference type="EMBL" id="WNZ27075.1"/>
    </source>
</evidence>
<dbReference type="EMBL" id="CP053587">
    <property type="protein sequence ID" value="WNZ27075.1"/>
    <property type="molecule type" value="Genomic_DNA"/>
</dbReference>
<dbReference type="Gene3D" id="2.20.25.650">
    <property type="entry name" value="Tachylectin-2-like"/>
    <property type="match status" value="1"/>
</dbReference>
<evidence type="ECO:0000259" key="3">
    <source>
        <dbReference type="Pfam" id="PF14517"/>
    </source>
</evidence>
<feature type="domain" description="Tachylectin 2" evidence="3">
    <location>
        <begin position="22"/>
        <end position="97"/>
    </location>
</feature>
<keyword evidence="1" id="KW-0175">Coiled coil</keyword>
<feature type="domain" description="Tachylectin 2" evidence="3">
    <location>
        <begin position="355"/>
        <end position="506"/>
    </location>
</feature>
<feature type="region of interest" description="Disordered" evidence="2">
    <location>
        <begin position="674"/>
        <end position="697"/>
    </location>
</feature>
<dbReference type="Gene3D" id="2.115.10.10">
    <property type="entry name" value="Tachylectin 2"/>
    <property type="match status" value="3"/>
</dbReference>
<feature type="domain" description="Tachylectin 2" evidence="3">
    <location>
        <begin position="105"/>
        <end position="189"/>
    </location>
</feature>
<protein>
    <recommendedName>
        <fullName evidence="3">Tachylectin 2 domain-containing protein</fullName>
    </recommendedName>
</protein>
<evidence type="ECO:0000256" key="2">
    <source>
        <dbReference type="SAM" id="MobiDB-lite"/>
    </source>
</evidence>
<dbReference type="Pfam" id="PF14517">
    <property type="entry name" value="Tachylectin"/>
    <property type="match status" value="4"/>
</dbReference>
<dbReference type="InterPro" id="IPR023294">
    <property type="entry name" value="Tachylectin2"/>
</dbReference>
<evidence type="ECO:0000256" key="1">
    <source>
        <dbReference type="SAM" id="Coils"/>
    </source>
</evidence>
<feature type="domain" description="Tachylectin 2" evidence="3">
    <location>
        <begin position="198"/>
        <end position="338"/>
    </location>
</feature>
<proteinExistence type="predicted"/>
<dbReference type="InterPro" id="IPR036813">
    <property type="entry name" value="Tachylectin2_sf"/>
</dbReference>
<name>A0AA97AIU7_9CYAN</name>
<dbReference type="SUPFAM" id="SSF50934">
    <property type="entry name" value="Tachylectin-2"/>
    <property type="match status" value="3"/>
</dbReference>
<sequence>MAAITVQPITVNTIKSAFADISGNGVIYTITSEGSLKWYKYIGQNGDRTWAPGSGSVIPGTSGWQPFKSIFSGGNGVIYAIRTNGDLECYKDIKQDGSGEFLSGTIGVGWSQFKQVFSGGNGVIYAITSDGKLLWYRDKKQNGQQDWEYGTGKAIGNGWGNYKFVFPGGNGTIYAITVDGDLLWFNYVAQDGSPGFAVGSGQIVSQGWADFRSVFAGGNGVIYGITENGELRWYKDITHRDKVAWASGSGNAIDSGWSDAISAFSSGNGVIYKIDSNGHLKWHKDMANNGTMSWDANYGKDLGGGWNTLKNVFADLSGDVGIYATGDDKLLFYKSKDQASFPALSGDPQRNAIPGTSGWQGLKSVFSGGNGVIYGIFASGELKWYKDTVQDGTAAFAGNSGAVVGSDWAKCKHVLADGKGSIFAVADDGKLLLYLDSDQNGTPVFAPAYNVVGMGWANYKHVFSGGNGIIYAITNDGKLLWHRFAIQTTAADWDPGSDNVINDGWVFEDTINVMNRGNLKLVSEVTNLAVTPTYDPLLSLSNSDAADYINYTELNSIGVPSSFNNIEITYSNTETDASKPPQYKPSIQPKDIYISGLVLNWKSDLGQSVLRAVFVDNNGKPRIDIQNLYMYADTVIIGRELHFPQTNVTIYARRLIIQGNGKIDTTPLAFKNPYPSFLPNQDRDPAKREPKYATNAGADGASAGNITLYVKQIEGGSQTTPWLILNGSDGQKGEKGGVKTRDAEKDKLYVPVQWSDVLEGVLNFDLIKGNQTNWHWPEGMHDELQSGYVGGITVTAHNPYTRSRDGTWRSNSYGLSNHRGVSSDKRHPQSGADAYPSGIAGVGGNGGILATTVQLSGYSSEQKGGKGGLSEFVAGSEPAAGAKPLMIRSARVIHISCTQEFWDRAGGLANTEVGRINARKGDDYAGSQARSGESGRIKLLSTEQNIWLHPNLIDVVLQYAKDMFLKGDRRPAKWLLPKYQVAFKKLSASENSLLLNNLQHEVDLIRSRATANVDYFGNLLGWTPRLASVTQVQLFNDILPGVAKVLYFCQKLLRQDSQNQMDEQSASAFINYLSQRIQAARTSIQSSMNDLSSVQSEINSWQSEVERITHKIKDLHDEIVVNEKINAEHQAILKGALQICSGIVKCIPYGQPYLGEAAGGVLEAFSNIDLSGSSEQLAADSLKGFKDAGANLGGYITKNKKDLSTEATSDLTRKIDEAQGDLSKVDKDIADLTKKADKAVKDKFGAQISLLNSYISAKSSIRNKSEFDYFYSKDYGQVLADLDQIKKDLEKTEQDADVERKNKLTAETRKLLGKKFSELETEQKDLVKNLKTLKQNKEARTKTVDSALTKVASIANGTGQILGGISTIVTPIDVTSKEFEARVQKIQDTKYKAVFKELNEDVAKFSAKKQKAMAQLLDLFDAINTAGQHISSSLIQTAQLSEQRSQSIQNQLLPSTQLFLKRVMQDAKELLTEQTYYLIKSYEYAYLQKCPLTDAYNMGKVAEEIANKISPGQELTEAEYVKYFVEVIQVNFIKFLMEILEKTQYEGNSPISDTRTIVITDRTELANGSRFLDLLNQIVPVSYKLDDGTIETFPRRQVTFKLHELKDAGNTPTGGEVLSRIKNIKFNMIETSSTSTNVNFDFALIHSGDSIIRDFTNTDNFYFFTSKTPETNEKVVLPVRTWGGTYESTRTPEPIVESISSGHKSDEELLNALLKQFGQSSVRIDYKEAYPGATSDLTLIVDQRGRETTPTAFKITKIVFTLEYECIPLSRLKKPTI</sequence>